<reference evidence="1 2" key="1">
    <citation type="submission" date="2016-03" db="EMBL/GenBank/DDBJ databases">
        <title>Complete genome sequence of a novel chlorpyrifos degrading bacterium, Cupriavidus nantongensis sp. X1.</title>
        <authorList>
            <person name="Fang L."/>
        </authorList>
    </citation>
    <scope>NUCLEOTIDE SEQUENCE [LARGE SCALE GENOMIC DNA]</scope>
    <source>
        <strain evidence="1 2">X1</strain>
    </source>
</reference>
<sequence length="60" mass="6294">MALRVRASLDDSGSLVVKNLGPTLAVLVASPELLDRVGKPVSPEDLHRLPTMAMDAPVCA</sequence>
<evidence type="ECO:0000313" key="1">
    <source>
        <dbReference type="EMBL" id="AMR82008.1"/>
    </source>
</evidence>
<dbReference type="KEGG" id="cnan:A2G96_30220"/>
<dbReference type="Proteomes" id="UP000075238">
    <property type="component" value="Chromosome 2"/>
</dbReference>
<proteinExistence type="predicted"/>
<dbReference type="AlphaFoldDB" id="A0A142JV96"/>
<protein>
    <submittedName>
        <fullName evidence="1">Uncharacterized protein</fullName>
    </submittedName>
</protein>
<accession>A0A142JV96</accession>
<dbReference type="STRING" id="1796606.A2G96_30220"/>
<dbReference type="Gene3D" id="3.40.190.10">
    <property type="entry name" value="Periplasmic binding protein-like II"/>
    <property type="match status" value="2"/>
</dbReference>
<dbReference type="RefSeq" id="WP_062803795.1">
    <property type="nucleotide sequence ID" value="NZ_CP014845.1"/>
</dbReference>
<evidence type="ECO:0000313" key="2">
    <source>
        <dbReference type="Proteomes" id="UP000075238"/>
    </source>
</evidence>
<organism evidence="1 2">
    <name type="scientific">Cupriavidus nantongensis</name>
    <dbReference type="NCBI Taxonomy" id="1796606"/>
    <lineage>
        <taxon>Bacteria</taxon>
        <taxon>Pseudomonadati</taxon>
        <taxon>Pseudomonadota</taxon>
        <taxon>Betaproteobacteria</taxon>
        <taxon>Burkholderiales</taxon>
        <taxon>Burkholderiaceae</taxon>
        <taxon>Cupriavidus</taxon>
    </lineage>
</organism>
<dbReference type="EMBL" id="CP014845">
    <property type="protein sequence ID" value="AMR82008.1"/>
    <property type="molecule type" value="Genomic_DNA"/>
</dbReference>
<keyword evidence="2" id="KW-1185">Reference proteome</keyword>
<gene>
    <name evidence="1" type="ORF">A2G96_30220</name>
</gene>
<name>A0A142JV96_9BURK</name>